<evidence type="ECO:0000313" key="1">
    <source>
        <dbReference type="EMBL" id="PWI64943.1"/>
    </source>
</evidence>
<sequence>MSTASGVFLGTVKVPFSLLYFIKATETWPCELQREEYAIPREAAGGSNAGKLPVDGYIDFSRASSVFSDLRLSPLELAQLNFQGTYPALRTQVIGLTQRPCQLEAAKKSHTSLSWTVNLFCMDLAGALLVEPTASASQGALGSGSGDSYIESSYPDGYIYAKLREYKDDDLTYARWQGELNAKKRRVIKLIYETPALEAAFDRLSAFPGLIESLQLTTYERLLSLHLEDEMVTGLCYIHRYWSKLLRFAMLSPPDKHTVTLLEGRAPAISESDRQTICRAFARGRVFSGTTDPVKRGLVEQGILATSTMIPGIESFQANLSLLAIAADIIWAHLLPADLRKVSGNERQSLKSILHGFWIRSQPYVEVEEGLFQPLQGRPSFELAYSVLILSTIRLFPYLSKRKPYKEPSSIRSFTANDNISFALDNNCVSLLHRRARLLGFSTWKIDQGASVPASPFEVAAPFEMRQMEDERQARFYNRLGRRYGKPSLGMFPLMQSKAFLPTISAAASGPNFCVTTVLQNFMATFFEYPHMEFDLSLPPISINSGQIYGLGTIAPLPREGGFLLPCIDLTGEQENGGSDMDVDSQSNVVQGMSTESDAGADSDVIMHDAAPVSEPSLVDVDMTEG</sequence>
<reference evidence="1 2" key="1">
    <citation type="journal article" date="2016" name="Front. Microbiol.">
        <title>Genome and transcriptome sequences reveal the specific parasitism of the nematophagous Purpureocillium lilacinum 36-1.</title>
        <authorList>
            <person name="Xie J."/>
            <person name="Li S."/>
            <person name="Mo C."/>
            <person name="Xiao X."/>
            <person name="Peng D."/>
            <person name="Wang G."/>
            <person name="Xiao Y."/>
        </authorList>
    </citation>
    <scope>NUCLEOTIDE SEQUENCE [LARGE SCALE GENOMIC DNA]</scope>
    <source>
        <strain evidence="1 2">36-1</strain>
    </source>
</reference>
<dbReference type="EMBL" id="LCWV01000041">
    <property type="protein sequence ID" value="PWI64943.1"/>
    <property type="molecule type" value="Genomic_DNA"/>
</dbReference>
<accession>A0A2U3DRR3</accession>
<dbReference type="InterPro" id="IPR022198">
    <property type="entry name" value="DUF3723"/>
</dbReference>
<evidence type="ECO:0000313" key="2">
    <source>
        <dbReference type="Proteomes" id="UP000245956"/>
    </source>
</evidence>
<gene>
    <name evidence="1" type="ORF">PCL_08394</name>
</gene>
<dbReference type="Proteomes" id="UP000245956">
    <property type="component" value="Unassembled WGS sequence"/>
</dbReference>
<dbReference type="Pfam" id="PF12520">
    <property type="entry name" value="DUF3723"/>
    <property type="match status" value="1"/>
</dbReference>
<protein>
    <submittedName>
        <fullName evidence="1">Uncharacterized protein</fullName>
    </submittedName>
</protein>
<organism evidence="1 2">
    <name type="scientific">Purpureocillium lilacinum</name>
    <name type="common">Paecilomyces lilacinus</name>
    <dbReference type="NCBI Taxonomy" id="33203"/>
    <lineage>
        <taxon>Eukaryota</taxon>
        <taxon>Fungi</taxon>
        <taxon>Dikarya</taxon>
        <taxon>Ascomycota</taxon>
        <taxon>Pezizomycotina</taxon>
        <taxon>Sordariomycetes</taxon>
        <taxon>Hypocreomycetidae</taxon>
        <taxon>Hypocreales</taxon>
        <taxon>Ophiocordycipitaceae</taxon>
        <taxon>Purpureocillium</taxon>
    </lineage>
</organism>
<comment type="caution">
    <text evidence="1">The sequence shown here is derived from an EMBL/GenBank/DDBJ whole genome shotgun (WGS) entry which is preliminary data.</text>
</comment>
<name>A0A2U3DRR3_PURLI</name>
<proteinExistence type="predicted"/>
<dbReference type="AlphaFoldDB" id="A0A2U3DRR3"/>